<feature type="region of interest" description="Disordered" evidence="1">
    <location>
        <begin position="44"/>
        <end position="64"/>
    </location>
</feature>
<dbReference type="AlphaFoldDB" id="A0A3M2I0B5"/>
<dbReference type="EMBL" id="RFFM01000001">
    <property type="protein sequence ID" value="RMH91594.1"/>
    <property type="molecule type" value="Genomic_DNA"/>
</dbReference>
<keyword evidence="3" id="KW-1185">Reference proteome</keyword>
<name>A0A3M2I0B5_9GAMM</name>
<dbReference type="RefSeq" id="WP_122163566.1">
    <property type="nucleotide sequence ID" value="NZ_JAMOIB010000003.1"/>
</dbReference>
<comment type="caution">
    <text evidence="2">The sequence shown here is derived from an EMBL/GenBank/DDBJ whole genome shotgun (WGS) entry which is preliminary data.</text>
</comment>
<evidence type="ECO:0000313" key="2">
    <source>
        <dbReference type="EMBL" id="RMH91594.1"/>
    </source>
</evidence>
<feature type="region of interest" description="Disordered" evidence="1">
    <location>
        <begin position="1"/>
        <end position="22"/>
    </location>
</feature>
<proteinExistence type="predicted"/>
<evidence type="ECO:0000256" key="1">
    <source>
        <dbReference type="SAM" id="MobiDB-lite"/>
    </source>
</evidence>
<gene>
    <name evidence="2" type="ORF">EA797_02265</name>
</gene>
<dbReference type="Proteomes" id="UP000269774">
    <property type="component" value="Unassembled WGS sequence"/>
</dbReference>
<reference evidence="2 3" key="1">
    <citation type="submission" date="2018-10" db="EMBL/GenBank/DDBJ databases">
        <title>Pseudomonas zhaodongensis NEAU-ST5-21(T) genome.</title>
        <authorList>
            <person name="Peng J."/>
            <person name="Liu Z.-P."/>
        </authorList>
    </citation>
    <scope>NUCLEOTIDE SEQUENCE [LARGE SCALE GENOMIC DNA]</scope>
    <source>
        <strain evidence="2 3">NEAU-ST5-21</strain>
    </source>
</reference>
<feature type="compositionally biased region" description="Low complexity" evidence="1">
    <location>
        <begin position="1"/>
        <end position="17"/>
    </location>
</feature>
<protein>
    <submittedName>
        <fullName evidence="2">Uncharacterized protein</fullName>
    </submittedName>
</protein>
<sequence>MTQHNAYYASTAYSPASIPGQPPSSECSWLRKLGGSRLPWGRAQEVAPEKIMTDPTPGSMRFWEQADKTREEEKALGTYKERPMEGIDLHWVYDHERYRYAVLSKRSHF</sequence>
<organism evidence="2 3">
    <name type="scientific">Stutzerimonas zhaodongensis</name>
    <dbReference type="NCBI Taxonomy" id="1176257"/>
    <lineage>
        <taxon>Bacteria</taxon>
        <taxon>Pseudomonadati</taxon>
        <taxon>Pseudomonadota</taxon>
        <taxon>Gammaproteobacteria</taxon>
        <taxon>Pseudomonadales</taxon>
        <taxon>Pseudomonadaceae</taxon>
        <taxon>Stutzerimonas</taxon>
    </lineage>
</organism>
<evidence type="ECO:0000313" key="3">
    <source>
        <dbReference type="Proteomes" id="UP000269774"/>
    </source>
</evidence>
<accession>A0A3M2I0B5</accession>
<dbReference type="OrthoDB" id="6160351at2"/>